<keyword evidence="2" id="KW-1185">Reference proteome</keyword>
<organism evidence="1 2">
    <name type="scientific">Paenibacillus glycanilyticus</name>
    <dbReference type="NCBI Taxonomy" id="126569"/>
    <lineage>
        <taxon>Bacteria</taxon>
        <taxon>Bacillati</taxon>
        <taxon>Bacillota</taxon>
        <taxon>Bacilli</taxon>
        <taxon>Bacillales</taxon>
        <taxon>Paenibacillaceae</taxon>
        <taxon>Paenibacillus</taxon>
    </lineage>
</organism>
<name>A0ABQ6NXJ5_9BACL</name>
<reference evidence="1 2" key="1">
    <citation type="submission" date="2023-05" db="EMBL/GenBank/DDBJ databases">
        <title>Draft genome of Paenibacillus sp. CCS26.</title>
        <authorList>
            <person name="Akita H."/>
            <person name="Shinto Y."/>
            <person name="Kimura Z."/>
        </authorList>
    </citation>
    <scope>NUCLEOTIDE SEQUENCE [LARGE SCALE GENOMIC DNA]</scope>
    <source>
        <strain evidence="1 2">CCS26</strain>
    </source>
</reference>
<dbReference type="Pfam" id="PF00494">
    <property type="entry name" value="SQS_PSY"/>
    <property type="match status" value="1"/>
</dbReference>
<sequence>MRFYRGMEGIPITNMMLNDAMTMLKLTSRTFYIPISKLIPELKEAVSSAYLCMRAIDEVEDDEKLPAPIKKELLLGAAQAMKSQNIEESLHQVWQPYRDRLPEVTVRMSEWAQLCPAGIAPTVYNYITMMAEQMADWVGTSWNIRTEEDLDKYTYSVAGMVGEMLSDIWRWYDGTETDRVKAVAFGRGLQAVNIMRNRSEDMERGVDFFPDGWDLKDMLRYTRRNLKLADEYLADLKKGPARTFCQIPLSLAHATVNLIAVGGNKLTRDAVLKIVSKIK</sequence>
<dbReference type="EMBL" id="BTCL01000042">
    <property type="protein sequence ID" value="GMK48982.1"/>
    <property type="molecule type" value="Genomic_DNA"/>
</dbReference>
<gene>
    <name evidence="1" type="ORF">PghCCS26_61120</name>
</gene>
<dbReference type="InterPro" id="IPR044844">
    <property type="entry name" value="Trans_IPPS_euk-type"/>
</dbReference>
<evidence type="ECO:0008006" key="3">
    <source>
        <dbReference type="Google" id="ProtNLM"/>
    </source>
</evidence>
<evidence type="ECO:0000313" key="2">
    <source>
        <dbReference type="Proteomes" id="UP001285921"/>
    </source>
</evidence>
<dbReference type="SUPFAM" id="SSF48576">
    <property type="entry name" value="Terpenoid synthases"/>
    <property type="match status" value="1"/>
</dbReference>
<dbReference type="PANTHER" id="PTHR11626">
    <property type="entry name" value="FARNESYL-DIPHOSPHATE FARNESYLTRANSFERASE"/>
    <property type="match status" value="1"/>
</dbReference>
<evidence type="ECO:0000313" key="1">
    <source>
        <dbReference type="EMBL" id="GMK48982.1"/>
    </source>
</evidence>
<comment type="caution">
    <text evidence="1">The sequence shown here is derived from an EMBL/GenBank/DDBJ whole genome shotgun (WGS) entry which is preliminary data.</text>
</comment>
<accession>A0ABQ6NXJ5</accession>
<dbReference type="Proteomes" id="UP001285921">
    <property type="component" value="Unassembled WGS sequence"/>
</dbReference>
<dbReference type="Gene3D" id="1.10.600.10">
    <property type="entry name" value="Farnesyl Diphosphate Synthase"/>
    <property type="match status" value="1"/>
</dbReference>
<protein>
    <recommendedName>
        <fullName evidence="3">Phytoene/squalene synthase family protein</fullName>
    </recommendedName>
</protein>
<dbReference type="InterPro" id="IPR002060">
    <property type="entry name" value="Squ/phyt_synthse"/>
</dbReference>
<dbReference type="PANTHER" id="PTHR11626:SF2">
    <property type="entry name" value="SQUALENE SYNTHASE"/>
    <property type="match status" value="1"/>
</dbReference>
<proteinExistence type="predicted"/>
<dbReference type="InterPro" id="IPR008949">
    <property type="entry name" value="Isoprenoid_synthase_dom_sf"/>
</dbReference>